<feature type="compositionally biased region" description="Polar residues" evidence="2">
    <location>
        <begin position="842"/>
        <end position="852"/>
    </location>
</feature>
<feature type="coiled-coil region" evidence="1">
    <location>
        <begin position="292"/>
        <end position="333"/>
    </location>
</feature>
<reference evidence="5" key="1">
    <citation type="submission" date="2025-08" db="UniProtKB">
        <authorList>
            <consortium name="RefSeq"/>
        </authorList>
    </citation>
    <scope>IDENTIFICATION</scope>
    <source>
        <tissue evidence="5">White muscle</tissue>
    </source>
</reference>
<dbReference type="SUPFAM" id="SSF101447">
    <property type="entry name" value="Formin homology 2 domain (FH2 domain)"/>
    <property type="match status" value="1"/>
</dbReference>
<feature type="region of interest" description="Disordered" evidence="2">
    <location>
        <begin position="766"/>
        <end position="824"/>
    </location>
</feature>
<feature type="region of interest" description="Disordered" evidence="2">
    <location>
        <begin position="841"/>
        <end position="881"/>
    </location>
</feature>
<evidence type="ECO:0000259" key="3">
    <source>
        <dbReference type="PROSITE" id="PS51444"/>
    </source>
</evidence>
<dbReference type="PANTHER" id="PTHR46345">
    <property type="entry name" value="INVERTED FORMIN-2"/>
    <property type="match status" value="1"/>
</dbReference>
<evidence type="ECO:0000256" key="2">
    <source>
        <dbReference type="SAM" id="MobiDB-lite"/>
    </source>
</evidence>
<feature type="compositionally biased region" description="Basic and acidic residues" evidence="2">
    <location>
        <begin position="566"/>
        <end position="575"/>
    </location>
</feature>
<dbReference type="RefSeq" id="XP_038817736.1">
    <property type="nucleotide sequence ID" value="XM_038961808.1"/>
</dbReference>
<dbReference type="Pfam" id="PF02181">
    <property type="entry name" value="FH2"/>
    <property type="match status" value="1"/>
</dbReference>
<protein>
    <submittedName>
        <fullName evidence="5">Inverted formin-2-like</fullName>
    </submittedName>
</protein>
<name>A0A8U0P2C1_SALNM</name>
<dbReference type="KEGG" id="snh:120018602"/>
<dbReference type="Proteomes" id="UP000808372">
    <property type="component" value="Chromosome 23"/>
</dbReference>
<feature type="compositionally biased region" description="Basic and acidic residues" evidence="2">
    <location>
        <begin position="734"/>
        <end position="745"/>
    </location>
</feature>
<feature type="region of interest" description="Disordered" evidence="2">
    <location>
        <begin position="716"/>
        <end position="752"/>
    </location>
</feature>
<feature type="compositionally biased region" description="Polar residues" evidence="2">
    <location>
        <begin position="504"/>
        <end position="513"/>
    </location>
</feature>
<evidence type="ECO:0000313" key="5">
    <source>
        <dbReference type="RefSeq" id="XP_038817736.1"/>
    </source>
</evidence>
<keyword evidence="4" id="KW-1185">Reference proteome</keyword>
<organism evidence="4 5">
    <name type="scientific">Salvelinus namaycush</name>
    <name type="common">Lake trout</name>
    <name type="synonym">Salmo namaycush</name>
    <dbReference type="NCBI Taxonomy" id="8040"/>
    <lineage>
        <taxon>Eukaryota</taxon>
        <taxon>Metazoa</taxon>
        <taxon>Chordata</taxon>
        <taxon>Craniata</taxon>
        <taxon>Vertebrata</taxon>
        <taxon>Euteleostomi</taxon>
        <taxon>Actinopterygii</taxon>
        <taxon>Neopterygii</taxon>
        <taxon>Teleostei</taxon>
        <taxon>Protacanthopterygii</taxon>
        <taxon>Salmoniformes</taxon>
        <taxon>Salmonidae</taxon>
        <taxon>Salmoninae</taxon>
        <taxon>Salvelinus</taxon>
    </lineage>
</organism>
<feature type="compositionally biased region" description="Polar residues" evidence="2">
    <location>
        <begin position="580"/>
        <end position="589"/>
    </location>
</feature>
<keyword evidence="1" id="KW-0175">Coiled coil</keyword>
<gene>
    <name evidence="5" type="primary">LOC120018602</name>
</gene>
<proteinExistence type="predicted"/>
<sequence length="988" mass="108828">MGFGLSRGLQRNGSKMRNFNWDAIPKHVVVGKHNIWTEEKTLGEYELDTQRIEELFSHSQHQGQGQVQKALNRQSLRGKPTNGQGTEVVSILNSKRSMNVGIFLKQFKRPVGDMINDISSGNGLKFGTGKLKELCKLLPEKEEVKQLVGFKGDQSALPEADLFMMLLIKVPSYEERLNSLVLKEEFFPLMDEMKQSIATMITAGKELLECDDLHSVIRLVLKTGNYMNAGGYAGSAIGFRMASLLKLVDTRANKPGMNLMHYVVMQAQKVDVAMMKFPDKLTHIADAARIHKEDIESEFQREVKKVKEAKEEAQKQEELRAQMEDFLKEAECRLAETELSLQSLGSVSDSVAEYFCEDPSKFRLDECCSIFSSFCAKFLRAIQENRDREVAEMKRRTRDRLLSDANAAKRRSTATCSIRDKDMEGVALESVLQKRKCKGTPSCTSSSLSKVPIQANLPSAEQGNQGSVKATEVCKENEWNSARDLTGTSQSDQKDQSHSKKNSPNPEETQQNPKKPEQNHRGSSSGSTQPTKRTGSSSSSSCSSTGRPISVTMKDKEEEEEGNEEEAQKLREVSRKVLRYQSSRGSLSSGEYGLEQQKSPNATNNTNTSTKSPNATTTNATSSTISTITSTSPHQRTFQEDRQRLLGDACRGSESLARYLLNPHLSPKGILTRRHTFTLLPKAPPTEEEEEDDLFTFPTTPTLGVIGRMKSVDTGLMSPKHKASGGPNLTKLPGHSEKSCVRDLVSKSPMSKHNVLTTSLNIRRDSENRGLVVPTTPRHCETSGVQQDKVSNSLSAAERPTHVEIGELNQDKSSSIVKTKPPPLHLELNHNQDEEIKEFSPTPLQTLVSQKPKQADPPQSPKHNMDNPSKSPKPKPSESNGFMSFFKRLRERSRPITPASTCLPKDVPPALQPACLSASPRDHPASPGSQGLSMMPQNVHHASPSAPCARLPLPTHAPQSAILPGIGAPCLPPAYPQLGQAGLIPGGG</sequence>
<evidence type="ECO:0000256" key="1">
    <source>
        <dbReference type="SAM" id="Coils"/>
    </source>
</evidence>
<dbReference type="Gene3D" id="1.20.58.2220">
    <property type="entry name" value="Formin, FH2 domain"/>
    <property type="match status" value="1"/>
</dbReference>
<accession>A0A8U0P2C1</accession>
<feature type="compositionally biased region" description="Polar residues" evidence="2">
    <location>
        <begin position="521"/>
        <end position="535"/>
    </location>
</feature>
<feature type="region of interest" description="Disordered" evidence="2">
    <location>
        <begin position="479"/>
        <end position="638"/>
    </location>
</feature>
<dbReference type="GeneID" id="120018602"/>
<evidence type="ECO:0000313" key="4">
    <source>
        <dbReference type="Proteomes" id="UP000808372"/>
    </source>
</evidence>
<feature type="domain" description="FH2" evidence="3">
    <location>
        <begin position="6"/>
        <end position="404"/>
    </location>
</feature>
<dbReference type="PROSITE" id="PS51444">
    <property type="entry name" value="FH2"/>
    <property type="match status" value="1"/>
</dbReference>
<dbReference type="SMART" id="SM00498">
    <property type="entry name" value="FH2"/>
    <property type="match status" value="1"/>
</dbReference>
<feature type="compositionally biased region" description="Low complexity" evidence="2">
    <location>
        <begin position="598"/>
        <end position="633"/>
    </location>
</feature>
<dbReference type="AlphaFoldDB" id="A0A8U0P2C1"/>
<dbReference type="PANTHER" id="PTHR46345:SF7">
    <property type="entry name" value="FH2 DOMAIN CONTAINING 3-RELATED"/>
    <property type="match status" value="1"/>
</dbReference>
<dbReference type="InterPro" id="IPR015425">
    <property type="entry name" value="FH2_Formin"/>
</dbReference>
<feature type="compositionally biased region" description="Polar residues" evidence="2">
    <location>
        <begin position="783"/>
        <end position="795"/>
    </location>
</feature>
<dbReference type="InterPro" id="IPR042201">
    <property type="entry name" value="FH2_Formin_sf"/>
</dbReference>